<dbReference type="SUPFAM" id="SSF53335">
    <property type="entry name" value="S-adenosyl-L-methionine-dependent methyltransferases"/>
    <property type="match status" value="1"/>
</dbReference>
<dbReference type="Gene3D" id="3.40.50.150">
    <property type="entry name" value="Vaccinia Virus protein VP39"/>
    <property type="match status" value="1"/>
</dbReference>
<evidence type="ECO:0000313" key="6">
    <source>
        <dbReference type="EMBL" id="SVE46576.1"/>
    </source>
</evidence>
<protein>
    <recommendedName>
        <fullName evidence="5">SAM-dependent MTase RsmB/NOP-type domain-containing protein</fullName>
    </recommendedName>
</protein>
<dbReference type="PRINTS" id="PR02008">
    <property type="entry name" value="RCMTFAMILY"/>
</dbReference>
<evidence type="ECO:0000256" key="1">
    <source>
        <dbReference type="ARBA" id="ARBA00022603"/>
    </source>
</evidence>
<dbReference type="PANTHER" id="PTHR22807">
    <property type="entry name" value="NOP2 YEAST -RELATED NOL1/NOP2/FMU SUN DOMAIN-CONTAINING"/>
    <property type="match status" value="1"/>
</dbReference>
<dbReference type="PROSITE" id="PS51686">
    <property type="entry name" value="SAM_MT_RSMB_NOP"/>
    <property type="match status" value="1"/>
</dbReference>
<keyword evidence="3" id="KW-0949">S-adenosyl-L-methionine</keyword>
<sequence length="234" mass="26281">QWGKPGAIALLEWNNQPADNYIRLNYLRPHSPEPEGEPVKFDWAKKSIRRLSPNSTPATLPGFAEGAFYIQDPGTLLAVDMLNPRPGEAVLDLCAAPGGKTTAIAACMKNDGRVVATDIREDRLKQLRENCERLGADCVEVMPLGTDVREKFDRVLVDVPCSNTGVMRRRVDLRWRLQPRDLQATTKIQREILRQAARNVKPGGLLVYSTCSLEPEENEQMVKTFLERNRAFAI</sequence>
<dbReference type="Pfam" id="PF01189">
    <property type="entry name" value="Methyltr_RsmB-F"/>
    <property type="match status" value="1"/>
</dbReference>
<dbReference type="InterPro" id="IPR049560">
    <property type="entry name" value="MeTrfase_RsmB-F_NOP2_cat"/>
</dbReference>
<accession>A0A383DQ03</accession>
<evidence type="ECO:0000259" key="5">
    <source>
        <dbReference type="PROSITE" id="PS51686"/>
    </source>
</evidence>
<feature type="non-terminal residue" evidence="6">
    <location>
        <position position="234"/>
    </location>
</feature>
<evidence type="ECO:0000256" key="2">
    <source>
        <dbReference type="ARBA" id="ARBA00022679"/>
    </source>
</evidence>
<name>A0A383DQ03_9ZZZZ</name>
<evidence type="ECO:0000256" key="3">
    <source>
        <dbReference type="ARBA" id="ARBA00022691"/>
    </source>
</evidence>
<organism evidence="6">
    <name type="scientific">marine metagenome</name>
    <dbReference type="NCBI Taxonomy" id="408172"/>
    <lineage>
        <taxon>unclassified sequences</taxon>
        <taxon>metagenomes</taxon>
        <taxon>ecological metagenomes</taxon>
    </lineage>
</organism>
<dbReference type="GO" id="GO:0008173">
    <property type="term" value="F:RNA methyltransferase activity"/>
    <property type="evidence" value="ECO:0007669"/>
    <property type="project" value="InterPro"/>
</dbReference>
<feature type="non-terminal residue" evidence="6">
    <location>
        <position position="1"/>
    </location>
</feature>
<dbReference type="CDD" id="cd02440">
    <property type="entry name" value="AdoMet_MTases"/>
    <property type="match status" value="1"/>
</dbReference>
<proteinExistence type="predicted"/>
<keyword evidence="4" id="KW-0694">RNA-binding</keyword>
<keyword evidence="2" id="KW-0808">Transferase</keyword>
<dbReference type="PANTHER" id="PTHR22807:SF61">
    <property type="entry name" value="NOL1_NOP2_SUN FAMILY PROTEIN _ ANTITERMINATION NUSB DOMAIN-CONTAINING PROTEIN"/>
    <property type="match status" value="1"/>
</dbReference>
<dbReference type="GO" id="GO:0001510">
    <property type="term" value="P:RNA methylation"/>
    <property type="evidence" value="ECO:0007669"/>
    <property type="project" value="InterPro"/>
</dbReference>
<dbReference type="EMBL" id="UINC01219207">
    <property type="protein sequence ID" value="SVE46576.1"/>
    <property type="molecule type" value="Genomic_DNA"/>
</dbReference>
<reference evidence="6" key="1">
    <citation type="submission" date="2018-05" db="EMBL/GenBank/DDBJ databases">
        <authorList>
            <person name="Lanie J.A."/>
            <person name="Ng W.-L."/>
            <person name="Kazmierczak K.M."/>
            <person name="Andrzejewski T.M."/>
            <person name="Davidsen T.M."/>
            <person name="Wayne K.J."/>
            <person name="Tettelin H."/>
            <person name="Glass J.I."/>
            <person name="Rusch D."/>
            <person name="Podicherti R."/>
            <person name="Tsui H.-C.T."/>
            <person name="Winkler M.E."/>
        </authorList>
    </citation>
    <scope>NUCLEOTIDE SEQUENCE</scope>
</reference>
<evidence type="ECO:0000256" key="4">
    <source>
        <dbReference type="ARBA" id="ARBA00022884"/>
    </source>
</evidence>
<dbReference type="InterPro" id="IPR029063">
    <property type="entry name" value="SAM-dependent_MTases_sf"/>
</dbReference>
<gene>
    <name evidence="6" type="ORF">METZ01_LOCUS499430</name>
</gene>
<keyword evidence="1" id="KW-0489">Methyltransferase</keyword>
<dbReference type="InterPro" id="IPR023267">
    <property type="entry name" value="RCMT"/>
</dbReference>
<dbReference type="GO" id="GO:0003723">
    <property type="term" value="F:RNA binding"/>
    <property type="evidence" value="ECO:0007669"/>
    <property type="project" value="UniProtKB-KW"/>
</dbReference>
<dbReference type="InterPro" id="IPR001678">
    <property type="entry name" value="MeTrfase_RsmB-F_NOP2_dom"/>
</dbReference>
<feature type="domain" description="SAM-dependent MTase RsmB/NOP-type" evidence="5">
    <location>
        <begin position="1"/>
        <end position="234"/>
    </location>
</feature>
<dbReference type="AlphaFoldDB" id="A0A383DQ03"/>